<keyword evidence="2" id="KW-0813">Transport</keyword>
<name>A0A378PHB7_9GAMM</name>
<organism evidence="4 5">
    <name type="scientific">Moraxella ovis</name>
    <dbReference type="NCBI Taxonomy" id="29433"/>
    <lineage>
        <taxon>Bacteria</taxon>
        <taxon>Pseudomonadati</taxon>
        <taxon>Pseudomonadota</taxon>
        <taxon>Gammaproteobacteria</taxon>
        <taxon>Moraxellales</taxon>
        <taxon>Moraxellaceae</taxon>
        <taxon>Moraxella</taxon>
    </lineage>
</organism>
<comment type="similarity">
    <text evidence="1">Belongs to the ABC transporter superfamily.</text>
</comment>
<dbReference type="InterPro" id="IPR027417">
    <property type="entry name" value="P-loop_NTPase"/>
</dbReference>
<dbReference type="SUPFAM" id="SSF52540">
    <property type="entry name" value="P-loop containing nucleoside triphosphate hydrolases"/>
    <property type="match status" value="1"/>
</dbReference>
<dbReference type="InterPro" id="IPR003439">
    <property type="entry name" value="ABC_transporter-like_ATP-bd"/>
</dbReference>
<keyword evidence="4" id="KW-0547">Nucleotide-binding</keyword>
<evidence type="ECO:0000313" key="4">
    <source>
        <dbReference type="EMBL" id="STY86171.1"/>
    </source>
</evidence>
<reference evidence="4 5" key="1">
    <citation type="submission" date="2018-06" db="EMBL/GenBank/DDBJ databases">
        <authorList>
            <consortium name="Pathogen Informatics"/>
            <person name="Doyle S."/>
        </authorList>
    </citation>
    <scope>NUCLEOTIDE SEQUENCE [LARGE SCALE GENOMIC DNA]</scope>
    <source>
        <strain evidence="4 5">NCTC11227</strain>
    </source>
</reference>
<proteinExistence type="inferred from homology"/>
<dbReference type="GO" id="GO:0005524">
    <property type="term" value="F:ATP binding"/>
    <property type="evidence" value="ECO:0007669"/>
    <property type="project" value="UniProtKB-KW"/>
</dbReference>
<keyword evidence="4" id="KW-0067">ATP-binding</keyword>
<dbReference type="Proteomes" id="UP000255102">
    <property type="component" value="Unassembled WGS sequence"/>
</dbReference>
<dbReference type="Gene3D" id="3.40.50.300">
    <property type="entry name" value="P-loop containing nucleotide triphosphate hydrolases"/>
    <property type="match status" value="1"/>
</dbReference>
<accession>A0A378PHB7</accession>
<evidence type="ECO:0000256" key="1">
    <source>
        <dbReference type="ARBA" id="ARBA00005417"/>
    </source>
</evidence>
<dbReference type="AlphaFoldDB" id="A0A378PHB7"/>
<dbReference type="PANTHER" id="PTHR42788:SF13">
    <property type="entry name" value="ALIPHATIC SULFONATES IMPORT ATP-BINDING PROTEIN SSUB"/>
    <property type="match status" value="1"/>
</dbReference>
<sequence>MIEIKNITKSFKTPHGRHYLFQDLNLTIGDKQSVGLLGRNGADKSTLLRIICGLNEPDSGEVLTK</sequence>
<dbReference type="PANTHER" id="PTHR42788">
    <property type="entry name" value="TAURINE IMPORT ATP-BINDING PROTEIN-RELATED"/>
    <property type="match status" value="1"/>
</dbReference>
<dbReference type="EMBL" id="UGPW01000001">
    <property type="protein sequence ID" value="STY86171.1"/>
    <property type="molecule type" value="Genomic_DNA"/>
</dbReference>
<dbReference type="RefSeq" id="WP_228703568.1">
    <property type="nucleotide sequence ID" value="NZ_CP011158.1"/>
</dbReference>
<evidence type="ECO:0000259" key="3">
    <source>
        <dbReference type="Pfam" id="PF00005"/>
    </source>
</evidence>
<protein>
    <submittedName>
        <fullName evidence="4">Polysialic acid transport ATP-binding protein KpsT</fullName>
    </submittedName>
</protein>
<dbReference type="Pfam" id="PF00005">
    <property type="entry name" value="ABC_tran"/>
    <property type="match status" value="1"/>
</dbReference>
<gene>
    <name evidence="4" type="primary">kpsT_1</name>
    <name evidence="4" type="ORF">NCTC11227_00141</name>
</gene>
<evidence type="ECO:0000256" key="2">
    <source>
        <dbReference type="ARBA" id="ARBA00022448"/>
    </source>
</evidence>
<feature type="domain" description="ABC transporter" evidence="3">
    <location>
        <begin position="22"/>
        <end position="63"/>
    </location>
</feature>
<dbReference type="GO" id="GO:0016887">
    <property type="term" value="F:ATP hydrolysis activity"/>
    <property type="evidence" value="ECO:0007669"/>
    <property type="project" value="InterPro"/>
</dbReference>
<dbReference type="InterPro" id="IPR050166">
    <property type="entry name" value="ABC_transporter_ATP-bind"/>
</dbReference>
<evidence type="ECO:0000313" key="5">
    <source>
        <dbReference type="Proteomes" id="UP000255102"/>
    </source>
</evidence>